<gene>
    <name evidence="2" type="ORF">EIG99_06725</name>
</gene>
<dbReference type="AlphaFoldDB" id="A0A4Q7CM66"/>
<reference evidence="2 3" key="1">
    <citation type="submission" date="2018-11" db="EMBL/GenBank/DDBJ databases">
        <title>Genomic profiling of Staphylococcus species from a Poultry farm system in KwaZulu-Natal, South Africa.</title>
        <authorList>
            <person name="Amoako D.G."/>
            <person name="Somboro A.M."/>
            <person name="Abia A.L.K."/>
            <person name="Bester L.A."/>
            <person name="Essack S.Y."/>
        </authorList>
    </citation>
    <scope>NUCLEOTIDE SEQUENCE [LARGE SCALE GENOMIC DNA]</scope>
    <source>
        <strain evidence="2 3">SA11</strain>
    </source>
</reference>
<sequence length="454" mass="52681">METIIRETVAGTVKGQTQDQLEIYRGIPYAEPPIDTNRFKHAKLKMQWDNNNLDATSFGPIPLQPYNKLETFFSTHNQNFEQSEDCLYLNIYKPLTTKQNETFPIIIWFYGGGFLNGHGSAELYQPQHLAETAHAIVITFNYRLGALGYTNWHLLNENYDMNCGLSDQLAVLKWVQYFISDFDGDKDNVTLMGQSAGAMSIQALLHLKEAEPLFHKVVLSSGTLNFDSIENSRVNAYRFKIMTMLQYNQSFETLTRPQMMKIMDKDLEDRKPSKGLELFYRPIFNPDTMSERILGDKPVLAGYTAREGDIYIRGRFHKLKPKRFMEVAELNDINIDTQLFNIKKHDGQAVAITEYYFKQPLLVWLNHYPGSKKWLYRFDWSNPESKHFRSPYHILDVIFWLGHLDILSAQGAPADSEALELENEMQESVAKFIRSGECDWKPYTQYDVSPHIFK</sequence>
<dbReference type="RefSeq" id="WP_070704994.1">
    <property type="nucleotide sequence ID" value="NZ_CP018776.1"/>
</dbReference>
<dbReference type="Pfam" id="PF00135">
    <property type="entry name" value="COesterase"/>
    <property type="match status" value="1"/>
</dbReference>
<dbReference type="PROSITE" id="PS00941">
    <property type="entry name" value="CARBOXYLESTERASE_B_2"/>
    <property type="match status" value="1"/>
</dbReference>
<dbReference type="PANTHER" id="PTHR45237:SF2">
    <property type="entry name" value="POSSIBLE PARA-NITROBENZYL ESTERASE"/>
    <property type="match status" value="1"/>
</dbReference>
<protein>
    <submittedName>
        <fullName evidence="2">Carboxylesterase/lipase family protein</fullName>
    </submittedName>
</protein>
<organism evidence="2 3">
    <name type="scientific">Staphylococcus condimenti</name>
    <dbReference type="NCBI Taxonomy" id="70255"/>
    <lineage>
        <taxon>Bacteria</taxon>
        <taxon>Bacillati</taxon>
        <taxon>Bacillota</taxon>
        <taxon>Bacilli</taxon>
        <taxon>Bacillales</taxon>
        <taxon>Staphylococcaceae</taxon>
        <taxon>Staphylococcus</taxon>
    </lineage>
</organism>
<dbReference type="InterPro" id="IPR019819">
    <property type="entry name" value="Carboxylesterase_B_CS"/>
</dbReference>
<evidence type="ECO:0000313" key="3">
    <source>
        <dbReference type="Proteomes" id="UP000293854"/>
    </source>
</evidence>
<dbReference type="SUPFAM" id="SSF53474">
    <property type="entry name" value="alpha/beta-Hydrolases"/>
    <property type="match status" value="1"/>
</dbReference>
<name>A0A4Q7CM66_9STAP</name>
<proteinExistence type="predicted"/>
<dbReference type="EMBL" id="RQTE01000112">
    <property type="protein sequence ID" value="RZI02266.1"/>
    <property type="molecule type" value="Genomic_DNA"/>
</dbReference>
<dbReference type="Proteomes" id="UP000293854">
    <property type="component" value="Unassembled WGS sequence"/>
</dbReference>
<dbReference type="InterPro" id="IPR029058">
    <property type="entry name" value="AB_hydrolase_fold"/>
</dbReference>
<feature type="domain" description="Carboxylesterase type B" evidence="1">
    <location>
        <begin position="6"/>
        <end position="437"/>
    </location>
</feature>
<evidence type="ECO:0000259" key="1">
    <source>
        <dbReference type="Pfam" id="PF00135"/>
    </source>
</evidence>
<dbReference type="Gene3D" id="3.40.50.1820">
    <property type="entry name" value="alpha/beta hydrolase"/>
    <property type="match status" value="1"/>
</dbReference>
<dbReference type="InterPro" id="IPR002018">
    <property type="entry name" value="CarbesteraseB"/>
</dbReference>
<accession>A0A4Q7CM66</accession>
<dbReference type="PANTHER" id="PTHR45237">
    <property type="entry name" value="POSSIBLE PARA-NITROBENZYL ESTERASE"/>
    <property type="match status" value="1"/>
</dbReference>
<evidence type="ECO:0000313" key="2">
    <source>
        <dbReference type="EMBL" id="RZI02266.1"/>
    </source>
</evidence>
<comment type="caution">
    <text evidence="2">The sequence shown here is derived from an EMBL/GenBank/DDBJ whole genome shotgun (WGS) entry which is preliminary data.</text>
</comment>